<dbReference type="PANTHER" id="PTHR30081">
    <property type="entry name" value="PROTEIN-EXPORT MEMBRANE PROTEIN SEC"/>
    <property type="match status" value="1"/>
</dbReference>
<feature type="transmembrane region" description="Helical" evidence="10">
    <location>
        <begin position="813"/>
        <end position="837"/>
    </location>
</feature>
<evidence type="ECO:0000256" key="3">
    <source>
        <dbReference type="ARBA" id="ARBA00022448"/>
    </source>
</evidence>
<dbReference type="InterPro" id="IPR022813">
    <property type="entry name" value="SecD/SecF_arch_bac"/>
</dbReference>
<feature type="transmembrane region" description="Helical" evidence="10">
    <location>
        <begin position="727"/>
        <end position="744"/>
    </location>
</feature>
<dbReference type="Pfam" id="PF02355">
    <property type="entry name" value="SecD_SecF_C"/>
    <property type="match status" value="2"/>
</dbReference>
<feature type="transmembrane region" description="Helical" evidence="10">
    <location>
        <begin position="398"/>
        <end position="419"/>
    </location>
</feature>
<evidence type="ECO:0000256" key="10">
    <source>
        <dbReference type="SAM" id="Phobius"/>
    </source>
</evidence>
<evidence type="ECO:0000256" key="4">
    <source>
        <dbReference type="ARBA" id="ARBA00022475"/>
    </source>
</evidence>
<keyword evidence="9 10" id="KW-0472">Membrane</keyword>
<evidence type="ECO:0000256" key="5">
    <source>
        <dbReference type="ARBA" id="ARBA00022692"/>
    </source>
</evidence>
<keyword evidence="8" id="KW-0811">Translocation</keyword>
<name>A0A449AWC6_9BACT</name>
<dbReference type="InterPro" id="IPR022645">
    <property type="entry name" value="SecD/SecF_bac"/>
</dbReference>
<accession>A0A449AWC6</accession>
<dbReference type="EMBL" id="LR215024">
    <property type="protein sequence ID" value="VEU70981.1"/>
    <property type="molecule type" value="Genomic_DNA"/>
</dbReference>
<comment type="subcellular location">
    <subcellularLocation>
        <location evidence="1">Cell membrane</location>
        <topology evidence="1">Multi-pass membrane protein</topology>
    </subcellularLocation>
</comment>
<dbReference type="Gene3D" id="1.20.1640.10">
    <property type="entry name" value="Multidrug efflux transporter AcrB transmembrane domain"/>
    <property type="match status" value="2"/>
</dbReference>
<evidence type="ECO:0000313" key="13">
    <source>
        <dbReference type="Proteomes" id="UP000290815"/>
    </source>
</evidence>
<feature type="transmembrane region" description="Helical" evidence="10">
    <location>
        <begin position="468"/>
        <end position="487"/>
    </location>
</feature>
<evidence type="ECO:0000256" key="8">
    <source>
        <dbReference type="ARBA" id="ARBA00023010"/>
    </source>
</evidence>
<feature type="transmembrane region" description="Helical" evidence="10">
    <location>
        <begin position="674"/>
        <end position="695"/>
    </location>
</feature>
<dbReference type="Gene3D" id="3.30.1360.200">
    <property type="match status" value="1"/>
</dbReference>
<dbReference type="InterPro" id="IPR005665">
    <property type="entry name" value="SecF_bac"/>
</dbReference>
<dbReference type="NCBIfam" id="NF046001">
    <property type="entry name" value="SecDF_plasm"/>
    <property type="match status" value="1"/>
</dbReference>
<evidence type="ECO:0000256" key="6">
    <source>
        <dbReference type="ARBA" id="ARBA00022927"/>
    </source>
</evidence>
<dbReference type="GO" id="GO:0006886">
    <property type="term" value="P:intracellular protein transport"/>
    <property type="evidence" value="ECO:0007669"/>
    <property type="project" value="InterPro"/>
</dbReference>
<keyword evidence="5 10" id="KW-0812">Transmembrane</keyword>
<evidence type="ECO:0000256" key="1">
    <source>
        <dbReference type="ARBA" id="ARBA00004651"/>
    </source>
</evidence>
<feature type="transmembrane region" description="Helical" evidence="10">
    <location>
        <begin position="787"/>
        <end position="807"/>
    </location>
</feature>
<feature type="transmembrane region" description="Helical" evidence="10">
    <location>
        <begin position="366"/>
        <end position="386"/>
    </location>
</feature>
<dbReference type="KEGG" id="mgly:NCTC10194_00641"/>
<dbReference type="GO" id="GO:0005886">
    <property type="term" value="C:plasma membrane"/>
    <property type="evidence" value="ECO:0007669"/>
    <property type="project" value="UniProtKB-SubCell"/>
</dbReference>
<dbReference type="RefSeq" id="WP_027333444.1">
    <property type="nucleotide sequence ID" value="NZ_LR215024.1"/>
</dbReference>
<dbReference type="InterPro" id="IPR048634">
    <property type="entry name" value="SecD_SecF_C"/>
</dbReference>
<feature type="domain" description="Protein export membrane protein SecD/SecF C-terminal" evidence="11">
    <location>
        <begin position="338"/>
        <end position="481"/>
    </location>
</feature>
<dbReference type="GO" id="GO:0015450">
    <property type="term" value="F:protein-transporting ATPase activity"/>
    <property type="evidence" value="ECO:0007669"/>
    <property type="project" value="InterPro"/>
</dbReference>
<keyword evidence="13" id="KW-1185">Reference proteome</keyword>
<dbReference type="Proteomes" id="UP000290815">
    <property type="component" value="Chromosome"/>
</dbReference>
<keyword evidence="6" id="KW-0653">Protein transport</keyword>
<organism evidence="12 13">
    <name type="scientific">Mycoplasmopsis glycophila</name>
    <dbReference type="NCBI Taxonomy" id="171285"/>
    <lineage>
        <taxon>Bacteria</taxon>
        <taxon>Bacillati</taxon>
        <taxon>Mycoplasmatota</taxon>
        <taxon>Mycoplasmoidales</taxon>
        <taxon>Metamycoplasmataceae</taxon>
        <taxon>Mycoplasmopsis</taxon>
    </lineage>
</organism>
<reference evidence="12 13" key="1">
    <citation type="submission" date="2019-01" db="EMBL/GenBank/DDBJ databases">
        <authorList>
            <consortium name="Pathogen Informatics"/>
        </authorList>
    </citation>
    <scope>NUCLEOTIDE SEQUENCE [LARGE SCALE GENOMIC DNA]</scope>
    <source>
        <strain evidence="12 13">NCTC10194</strain>
    </source>
</reference>
<protein>
    <recommendedName>
        <fullName evidence="2">Protein translocase subunit SecF</fullName>
    </recommendedName>
</protein>
<dbReference type="PANTHER" id="PTHR30081:SF8">
    <property type="entry name" value="PROTEIN TRANSLOCASE SUBUNIT SECF"/>
    <property type="match status" value="1"/>
</dbReference>
<dbReference type="NCBIfam" id="TIGR00966">
    <property type="entry name" value="transloc_SecF"/>
    <property type="match status" value="1"/>
</dbReference>
<dbReference type="NCBIfam" id="NF009582">
    <property type="entry name" value="PRK13024.1-2"/>
    <property type="match status" value="1"/>
</dbReference>
<evidence type="ECO:0000256" key="9">
    <source>
        <dbReference type="ARBA" id="ARBA00023136"/>
    </source>
</evidence>
<keyword evidence="7 10" id="KW-1133">Transmembrane helix</keyword>
<feature type="transmembrane region" description="Helical" evidence="10">
    <location>
        <begin position="702"/>
        <end position="721"/>
    </location>
</feature>
<evidence type="ECO:0000259" key="11">
    <source>
        <dbReference type="Pfam" id="PF02355"/>
    </source>
</evidence>
<evidence type="ECO:0000256" key="7">
    <source>
        <dbReference type="ARBA" id="ARBA00022989"/>
    </source>
</evidence>
<sequence length="872" mass="97558">MIKWFKKIFKINNFRRYLISFLTLSAAATSIVVGSKYYISQNVNKSIEYGGGVEVVVQAQTKDDKGQTVNANSELTNLINNSLYDRLTGGTGLNGINISTEGEGKLRITKSGDYSFEELTKFEEEIITKPILTITDTEMHPLFVKDGSTITFKEDASLFDSEGNLLPISNFIPPFKSNGVEATLGNDGKWNVSIELNGVNGQNAWVDATKYISNKQDRRMLIWLNLDKLVDLAENKYPDDWNAAGKNLWNFIHVNNEVYLTNNGQNLGENALKENEFKASLYLISSPSVSSVITTDKTVIQGNFTQVDAKELASKIKFGLSNYELVPLLKYYVQADKNQTAFKYAIFAGIVIFSLIAIFMMVNYGLLGALSTISMSLYIFLTLLIFTALRGEYSPSTLAAMIIGIGISVDANVITYERLKKQIYEGDSFKKSFKNANRQSLSSILDANITTLLVGFILFYFGTKDVKGFSITLVLSVLFTLIVMLVFQKFVAHMLANTGLFEKRLYLLGVHKKYIEKPTRLRTFINQNDFLKQSKWFALASFIFILVAIIIFGAIAGKNGSFGSGINTSIEFSGGLNISIVANEAKSIYMTQANAQEIQNLLAAKMNGIENIQDLISINLSDKQNDSYLVSLKLIGSNFDQEEILTQVKTIVSDYNSNFNVLALQVSNSEAQKLVINALIATSISFIAIIVYLLIRMNYTYSIAAIFGLLHDFLMVIAFIIITRLQISTIVVAAMLAILGLSINDTVVTFDKIREIIHAQYVKKILTKDDIRKIVNTAIADTLKRSLYTSLTTIFAIIVLLAFQNATDFSFNIIMLFGITIGVYSSIFICTWIWSLLENQRQKRIAKRIKNGYWNINFPEEQTFNGINDYLV</sequence>
<dbReference type="SUPFAM" id="SSF82866">
    <property type="entry name" value="Multidrug efflux transporter AcrB transmembrane domain"/>
    <property type="match status" value="2"/>
</dbReference>
<dbReference type="PRINTS" id="PR01755">
    <property type="entry name" value="SECFTRNLCASE"/>
</dbReference>
<keyword evidence="4" id="KW-1003">Cell membrane</keyword>
<feature type="domain" description="Protein export membrane protein SecD/SecF C-terminal" evidence="11">
    <location>
        <begin position="649"/>
        <end position="839"/>
    </location>
</feature>
<feature type="transmembrane region" description="Helical" evidence="10">
    <location>
        <begin position="440"/>
        <end position="462"/>
    </location>
</feature>
<evidence type="ECO:0000256" key="2">
    <source>
        <dbReference type="ARBA" id="ARBA00015792"/>
    </source>
</evidence>
<proteinExistence type="predicted"/>
<evidence type="ECO:0000313" key="12">
    <source>
        <dbReference type="EMBL" id="VEU70981.1"/>
    </source>
</evidence>
<dbReference type="AlphaFoldDB" id="A0A449AWC6"/>
<gene>
    <name evidence="12" type="primary">secDF</name>
    <name evidence="12" type="ORF">NCTC10194_00641</name>
</gene>
<keyword evidence="3" id="KW-0813">Transport</keyword>
<feature type="transmembrane region" description="Helical" evidence="10">
    <location>
        <begin position="341"/>
        <end position="359"/>
    </location>
</feature>
<feature type="transmembrane region" description="Helical" evidence="10">
    <location>
        <begin position="536"/>
        <end position="556"/>
    </location>
</feature>